<dbReference type="RefSeq" id="WP_089005592.1">
    <property type="nucleotide sequence ID" value="NZ_LT607411.1"/>
</dbReference>
<proteinExistence type="predicted"/>
<dbReference type="AlphaFoldDB" id="A0A1C4VJE8"/>
<dbReference type="EMBL" id="LT607411">
    <property type="protein sequence ID" value="SCE84086.1"/>
    <property type="molecule type" value="Genomic_DNA"/>
</dbReference>
<gene>
    <name evidence="1" type="ORF">GA0074695_1526</name>
</gene>
<dbReference type="OrthoDB" id="4256919at2"/>
<dbReference type="Proteomes" id="UP000198242">
    <property type="component" value="Chromosome I"/>
</dbReference>
<accession>A0A1C4VJE8</accession>
<protein>
    <submittedName>
        <fullName evidence="1">Uncharacterized protein</fullName>
    </submittedName>
</protein>
<sequence>MATAYDLARELSDLRRRLESVERTAQAPHTSIEGGSLTINDADGLPVVVLGDQGDGTYGVTAYNGATVNADVVSQETLDEIAAELELAEGAVTEALLAAGAVTETKIADNSISSPKVIAGAIQAGHIAAGAIDAGKIVAGAVTADKLAANAVTADKLDANAVTAGKIAAGAVTAGKIATGAITADKLDATAITGKTITGGLFRTAAIGNRLEVGAETYTPTGEAALRWAINTHDWAEPHITAGQGGETPGRYLYLRCGGTDGPYSAVRLNETGGILFETQEFGGSVNRLTLDSAGLTLNGVRMGMGRVGNAQSTANSAAVFAETAVLSITGLTFKANRAYRVRVGGAFTMTTAGIVRARLRNRATDPTTATEWADLGHFPATLANNPFDLSKVVYLRRVAATDLTGQTLALTLQASVAGTIHNGSPTAPRFLEIEDCGAATDYPYAVVI</sequence>
<reference evidence="2" key="1">
    <citation type="submission" date="2016-06" db="EMBL/GenBank/DDBJ databases">
        <authorList>
            <person name="Varghese N."/>
            <person name="Submissions Spin"/>
        </authorList>
    </citation>
    <scope>NUCLEOTIDE SEQUENCE [LARGE SCALE GENOMIC DNA]</scope>
    <source>
        <strain evidence="2">DSM 43909</strain>
    </source>
</reference>
<organism evidence="1 2">
    <name type="scientific">Micromonospora viridifaciens</name>
    <dbReference type="NCBI Taxonomy" id="1881"/>
    <lineage>
        <taxon>Bacteria</taxon>
        <taxon>Bacillati</taxon>
        <taxon>Actinomycetota</taxon>
        <taxon>Actinomycetes</taxon>
        <taxon>Micromonosporales</taxon>
        <taxon>Micromonosporaceae</taxon>
        <taxon>Micromonospora</taxon>
    </lineage>
</organism>
<keyword evidence="2" id="KW-1185">Reference proteome</keyword>
<evidence type="ECO:0000313" key="2">
    <source>
        <dbReference type="Proteomes" id="UP000198242"/>
    </source>
</evidence>
<evidence type="ECO:0000313" key="1">
    <source>
        <dbReference type="EMBL" id="SCE84086.1"/>
    </source>
</evidence>
<name>A0A1C4VJE8_MICVI</name>